<gene>
    <name evidence="1" type="ORF">QCA50_015293</name>
</gene>
<evidence type="ECO:0000313" key="2">
    <source>
        <dbReference type="Proteomes" id="UP001385951"/>
    </source>
</evidence>
<evidence type="ECO:0000313" key="1">
    <source>
        <dbReference type="EMBL" id="KAK7681561.1"/>
    </source>
</evidence>
<protein>
    <recommendedName>
        <fullName evidence="3">F-box domain-containing protein</fullName>
    </recommendedName>
</protein>
<name>A0AAW0FLQ2_9APHY</name>
<dbReference type="EMBL" id="JASBNA010000040">
    <property type="protein sequence ID" value="KAK7681561.1"/>
    <property type="molecule type" value="Genomic_DNA"/>
</dbReference>
<sequence length="502" mass="57259">MIFYQPPLTAYLIFLGTPVAFIISPLTTTTISFTVRIYAVRYWSLWSANSPNIVMAFITEEFKNTRLSHFPHIHQKPDNPKHHIEGDNLAIVSKIQRPIMEHNAIYIPVVSESSVSIKLELEPFGAMRLPLELQEDIISWVAADLHCGFGTPKMQTTLFACMHVCHYWLSYARKYLYMHIYIDATKNHVPGLKSCYRNNPVFNGLTKSINLDLKSRMSITAFFVSQKLPSLECLCIWSINLQKESAWLYRAAAHLTSVHHLHLGDINVCTVAQLVRLINSFHSLSKLAIDFSSNLQELKVTRQPIPSFCNLPSCSLLSLKIMLIPGIFGLLDWLIKADSFVTYLKQLTLVLWNTSESHSCCKGVPKLLNHCSSTLEDLTLDLEEVFPNDEIMELGEVSLSHLTRLQRLTYVASANPHIQDWIIKQLEQLPFTNSLTEISFDLYEGLNTTKWKEIDGILMGKKFNSLHKVEVGPKTNLQYLPQLNSKGILTVYNLQKSQVNFY</sequence>
<organism evidence="1 2">
    <name type="scientific">Cerrena zonata</name>
    <dbReference type="NCBI Taxonomy" id="2478898"/>
    <lineage>
        <taxon>Eukaryota</taxon>
        <taxon>Fungi</taxon>
        <taxon>Dikarya</taxon>
        <taxon>Basidiomycota</taxon>
        <taxon>Agaricomycotina</taxon>
        <taxon>Agaricomycetes</taxon>
        <taxon>Polyporales</taxon>
        <taxon>Cerrenaceae</taxon>
        <taxon>Cerrena</taxon>
    </lineage>
</organism>
<dbReference type="SUPFAM" id="SSF52047">
    <property type="entry name" value="RNI-like"/>
    <property type="match status" value="1"/>
</dbReference>
<evidence type="ECO:0008006" key="3">
    <source>
        <dbReference type="Google" id="ProtNLM"/>
    </source>
</evidence>
<comment type="caution">
    <text evidence="1">The sequence shown here is derived from an EMBL/GenBank/DDBJ whole genome shotgun (WGS) entry which is preliminary data.</text>
</comment>
<dbReference type="Proteomes" id="UP001385951">
    <property type="component" value="Unassembled WGS sequence"/>
</dbReference>
<accession>A0AAW0FLQ2</accession>
<reference evidence="1 2" key="1">
    <citation type="submission" date="2022-09" db="EMBL/GenBank/DDBJ databases">
        <authorList>
            <person name="Palmer J.M."/>
        </authorList>
    </citation>
    <scope>NUCLEOTIDE SEQUENCE [LARGE SCALE GENOMIC DNA]</scope>
    <source>
        <strain evidence="1 2">DSM 7382</strain>
    </source>
</reference>
<keyword evidence="2" id="KW-1185">Reference proteome</keyword>
<proteinExistence type="predicted"/>
<dbReference type="AlphaFoldDB" id="A0AAW0FLQ2"/>
<dbReference type="InterPro" id="IPR032675">
    <property type="entry name" value="LRR_dom_sf"/>
</dbReference>
<dbReference type="Gene3D" id="3.80.10.10">
    <property type="entry name" value="Ribonuclease Inhibitor"/>
    <property type="match status" value="1"/>
</dbReference>